<keyword evidence="10" id="KW-1185">Reference proteome</keyword>
<evidence type="ECO:0000256" key="6">
    <source>
        <dbReference type="ARBA" id="ARBA00023002"/>
    </source>
</evidence>
<keyword evidence="4" id="KW-0479">Metal-binding</keyword>
<reference evidence="9 10" key="1">
    <citation type="submission" date="2019-07" db="EMBL/GenBank/DDBJ databases">
        <title>De Novo Assembly of kiwifruit Actinidia rufa.</title>
        <authorList>
            <person name="Sugita-Konishi S."/>
            <person name="Sato K."/>
            <person name="Mori E."/>
            <person name="Abe Y."/>
            <person name="Kisaki G."/>
            <person name="Hamano K."/>
            <person name="Suezawa K."/>
            <person name="Otani M."/>
            <person name="Fukuda T."/>
            <person name="Manabe T."/>
            <person name="Gomi K."/>
            <person name="Tabuchi M."/>
            <person name="Akimitsu K."/>
            <person name="Kataoka I."/>
        </authorList>
    </citation>
    <scope>NUCLEOTIDE SEQUENCE [LARGE SCALE GENOMIC DNA]</scope>
    <source>
        <strain evidence="10">cv. Fuchu</strain>
    </source>
</reference>
<dbReference type="InterPro" id="IPR036396">
    <property type="entry name" value="Cyt_P450_sf"/>
</dbReference>
<organism evidence="9 10">
    <name type="scientific">Actinidia rufa</name>
    <dbReference type="NCBI Taxonomy" id="165716"/>
    <lineage>
        <taxon>Eukaryota</taxon>
        <taxon>Viridiplantae</taxon>
        <taxon>Streptophyta</taxon>
        <taxon>Embryophyta</taxon>
        <taxon>Tracheophyta</taxon>
        <taxon>Spermatophyta</taxon>
        <taxon>Magnoliopsida</taxon>
        <taxon>eudicotyledons</taxon>
        <taxon>Gunneridae</taxon>
        <taxon>Pentapetalae</taxon>
        <taxon>asterids</taxon>
        <taxon>Ericales</taxon>
        <taxon>Actinidiaceae</taxon>
        <taxon>Actinidia</taxon>
    </lineage>
</organism>
<dbReference type="PANTHER" id="PTHR24286">
    <property type="entry name" value="CYTOCHROME P450 26"/>
    <property type="match status" value="1"/>
</dbReference>
<sequence>MGWPFIGETIGYLKPYSATTIGEFMEQHIARYGKIYKSHLFGEPTILSEEYRWDSREMVYAGFGRRHAQRHEDHLSQLLEQCQAQDSSLAGGREADLASLELLEGELYLCAQDEAKKFTFNLMARHIMSLDPGKPETEQLKKEYITFMKGVVSPPLNLPGTAYRRALKSRSTILKFIERKMDDRIRKVGDQGSEKLEDDDLLGWALKHSNLSKEQILDLVLSLLFAGHETSSVSIALAIYFLQGCPTAVHQLQEEHVEIARAKKEIRRERIELG</sequence>
<dbReference type="GO" id="GO:0005506">
    <property type="term" value="F:iron ion binding"/>
    <property type="evidence" value="ECO:0007669"/>
    <property type="project" value="InterPro"/>
</dbReference>
<dbReference type="GO" id="GO:0020037">
    <property type="term" value="F:heme binding"/>
    <property type="evidence" value="ECO:0007669"/>
    <property type="project" value="InterPro"/>
</dbReference>
<name>A0A7J0E394_9ERIC</name>
<evidence type="ECO:0000256" key="1">
    <source>
        <dbReference type="ARBA" id="ARBA00004167"/>
    </source>
</evidence>
<dbReference type="Gene3D" id="1.10.630.10">
    <property type="entry name" value="Cytochrome P450"/>
    <property type="match status" value="1"/>
</dbReference>
<keyword evidence="8" id="KW-0472">Membrane</keyword>
<dbReference type="AlphaFoldDB" id="A0A7J0E394"/>
<protein>
    <submittedName>
        <fullName evidence="9">Cytochrome P450 superfamily protein</fullName>
    </submittedName>
</protein>
<dbReference type="GO" id="GO:0016132">
    <property type="term" value="P:brassinosteroid biosynthetic process"/>
    <property type="evidence" value="ECO:0007669"/>
    <property type="project" value="TreeGrafter"/>
</dbReference>
<dbReference type="Proteomes" id="UP000585474">
    <property type="component" value="Unassembled WGS sequence"/>
</dbReference>
<dbReference type="SUPFAM" id="SSF48264">
    <property type="entry name" value="Cytochrome P450"/>
    <property type="match status" value="1"/>
</dbReference>
<dbReference type="GO" id="GO:0010268">
    <property type="term" value="P:brassinosteroid homeostasis"/>
    <property type="evidence" value="ECO:0007669"/>
    <property type="project" value="TreeGrafter"/>
</dbReference>
<accession>A0A7J0E394</accession>
<dbReference type="GO" id="GO:0016020">
    <property type="term" value="C:membrane"/>
    <property type="evidence" value="ECO:0007669"/>
    <property type="project" value="UniProtKB-SubCell"/>
</dbReference>
<dbReference type="GO" id="GO:0004497">
    <property type="term" value="F:monooxygenase activity"/>
    <property type="evidence" value="ECO:0007669"/>
    <property type="project" value="InterPro"/>
</dbReference>
<evidence type="ECO:0000256" key="7">
    <source>
        <dbReference type="ARBA" id="ARBA00023004"/>
    </source>
</evidence>
<dbReference type="GO" id="GO:0016125">
    <property type="term" value="P:sterol metabolic process"/>
    <property type="evidence" value="ECO:0007669"/>
    <property type="project" value="TreeGrafter"/>
</dbReference>
<dbReference type="PANTHER" id="PTHR24286:SF194">
    <property type="entry name" value="STEROID (22S)-HYDROXYLASE"/>
    <property type="match status" value="1"/>
</dbReference>
<dbReference type="GO" id="GO:0016705">
    <property type="term" value="F:oxidoreductase activity, acting on paired donors, with incorporation or reduction of molecular oxygen"/>
    <property type="evidence" value="ECO:0007669"/>
    <property type="project" value="InterPro"/>
</dbReference>
<evidence type="ECO:0000256" key="4">
    <source>
        <dbReference type="ARBA" id="ARBA00022723"/>
    </source>
</evidence>
<dbReference type="InterPro" id="IPR001128">
    <property type="entry name" value="Cyt_P450"/>
</dbReference>
<keyword evidence="3" id="KW-0812">Transmembrane</keyword>
<gene>
    <name evidence="9" type="ORF">Acr_01g0001980</name>
</gene>
<comment type="caution">
    <text evidence="9">The sequence shown here is derived from an EMBL/GenBank/DDBJ whole genome shotgun (WGS) entry which is preliminary data.</text>
</comment>
<comment type="subcellular location">
    <subcellularLocation>
        <location evidence="1">Membrane</location>
        <topology evidence="1">Single-pass membrane protein</topology>
    </subcellularLocation>
</comment>
<evidence type="ECO:0000256" key="2">
    <source>
        <dbReference type="ARBA" id="ARBA00010617"/>
    </source>
</evidence>
<proteinExistence type="inferred from homology"/>
<dbReference type="OrthoDB" id="1372046at2759"/>
<evidence type="ECO:0000256" key="8">
    <source>
        <dbReference type="ARBA" id="ARBA00023136"/>
    </source>
</evidence>
<comment type="similarity">
    <text evidence="2">Belongs to the cytochrome P450 family.</text>
</comment>
<keyword evidence="7" id="KW-0408">Iron</keyword>
<keyword evidence="6" id="KW-0560">Oxidoreductase</keyword>
<evidence type="ECO:0000313" key="9">
    <source>
        <dbReference type="EMBL" id="GFY80389.1"/>
    </source>
</evidence>
<keyword evidence="5" id="KW-1133">Transmembrane helix</keyword>
<evidence type="ECO:0000256" key="5">
    <source>
        <dbReference type="ARBA" id="ARBA00022989"/>
    </source>
</evidence>
<dbReference type="Pfam" id="PF00067">
    <property type="entry name" value="p450"/>
    <property type="match status" value="1"/>
</dbReference>
<evidence type="ECO:0000313" key="10">
    <source>
        <dbReference type="Proteomes" id="UP000585474"/>
    </source>
</evidence>
<dbReference type="EMBL" id="BJWL01000001">
    <property type="protein sequence ID" value="GFY80389.1"/>
    <property type="molecule type" value="Genomic_DNA"/>
</dbReference>
<evidence type="ECO:0000256" key="3">
    <source>
        <dbReference type="ARBA" id="ARBA00022692"/>
    </source>
</evidence>